<evidence type="ECO:0000313" key="2">
    <source>
        <dbReference type="EMBL" id="MDD7970777.1"/>
    </source>
</evidence>
<name>A0ABT5T6P5_9RHOB</name>
<evidence type="ECO:0000256" key="1">
    <source>
        <dbReference type="SAM" id="SignalP"/>
    </source>
</evidence>
<keyword evidence="1" id="KW-0732">Signal</keyword>
<dbReference type="EMBL" id="JAQZSM010000004">
    <property type="protein sequence ID" value="MDD7970777.1"/>
    <property type="molecule type" value="Genomic_DNA"/>
</dbReference>
<proteinExistence type="predicted"/>
<evidence type="ECO:0008006" key="4">
    <source>
        <dbReference type="Google" id="ProtNLM"/>
    </source>
</evidence>
<dbReference type="Proteomes" id="UP001431784">
    <property type="component" value="Unassembled WGS sequence"/>
</dbReference>
<protein>
    <recommendedName>
        <fullName evidence="4">Lipoprotein</fullName>
    </recommendedName>
</protein>
<gene>
    <name evidence="2" type="ORF">PUT78_06675</name>
</gene>
<comment type="caution">
    <text evidence="2">The sequence shown here is derived from an EMBL/GenBank/DDBJ whole genome shotgun (WGS) entry which is preliminary data.</text>
</comment>
<sequence>MKPFIILRILAAMALAGCAGGMAAAPNFLNGNYYMAGDETCVQIQQIAPDRVMCHDKTGQATGYRQAMSMQQMQMYIHHQQVQQAQMQQFTMELQQTAQAWQNAGQMGQPLPRYSAPSVAPVQMPYGRQVRCIGTGIYTNCRY</sequence>
<evidence type="ECO:0000313" key="3">
    <source>
        <dbReference type="Proteomes" id="UP001431784"/>
    </source>
</evidence>
<feature type="signal peptide" evidence="1">
    <location>
        <begin position="1"/>
        <end position="24"/>
    </location>
</feature>
<reference evidence="2" key="1">
    <citation type="submission" date="2023-02" db="EMBL/GenBank/DDBJ databases">
        <title>Description of Roseinatronobacter alkalisoli sp. nov., an alkaliphilic bacerium isolated from soda soil.</title>
        <authorList>
            <person name="Wei W."/>
        </authorList>
    </citation>
    <scope>NUCLEOTIDE SEQUENCE</scope>
    <source>
        <strain evidence="2">HJB301</strain>
    </source>
</reference>
<dbReference type="RefSeq" id="WP_274351459.1">
    <property type="nucleotide sequence ID" value="NZ_JAQZSM010000004.1"/>
</dbReference>
<organism evidence="2 3">
    <name type="scientific">Roseinatronobacter alkalisoli</name>
    <dbReference type="NCBI Taxonomy" id="3028235"/>
    <lineage>
        <taxon>Bacteria</taxon>
        <taxon>Pseudomonadati</taxon>
        <taxon>Pseudomonadota</taxon>
        <taxon>Alphaproteobacteria</taxon>
        <taxon>Rhodobacterales</taxon>
        <taxon>Paracoccaceae</taxon>
        <taxon>Roseinatronobacter</taxon>
    </lineage>
</organism>
<accession>A0ABT5T6P5</accession>
<feature type="chain" id="PRO_5045330701" description="Lipoprotein" evidence="1">
    <location>
        <begin position="25"/>
        <end position="143"/>
    </location>
</feature>
<keyword evidence="3" id="KW-1185">Reference proteome</keyword>